<sequence>MTDFTLRHIALATLCLGALLSTLNVAAQDLNGRGPLHIVSDPAEITAFLPPSTHLMLEPSSIERFLDQLDERPPDWKTVYGQGHHDPGHDDRLFALNRERDRRREGNPALSWLVAFAWIGELSPFDPQLGGFPVALGPKFIPTRWGVVRFKAEEPPGNLVVVADEASAGILNAESGRTLPANINVLMTGRLVPDESLVYDFSHEEEGLGLIMPFVRVEQVHYVLMR</sequence>
<dbReference type="STRING" id="1325564.NSJP_3124"/>
<proteinExistence type="predicted"/>
<accession>A0A1W1I8G8</accession>
<keyword evidence="1" id="KW-0732">Signal</keyword>
<feature type="chain" id="PRO_5012370788" evidence="1">
    <location>
        <begin position="28"/>
        <end position="226"/>
    </location>
</feature>
<dbReference type="OrthoDB" id="9791651at2"/>
<organism evidence="2 3">
    <name type="scientific">Nitrospira japonica</name>
    <dbReference type="NCBI Taxonomy" id="1325564"/>
    <lineage>
        <taxon>Bacteria</taxon>
        <taxon>Pseudomonadati</taxon>
        <taxon>Nitrospirota</taxon>
        <taxon>Nitrospiria</taxon>
        <taxon>Nitrospirales</taxon>
        <taxon>Nitrospiraceae</taxon>
        <taxon>Nitrospira</taxon>
    </lineage>
</organism>
<dbReference type="EMBL" id="LT828648">
    <property type="protein sequence ID" value="SLM49290.1"/>
    <property type="molecule type" value="Genomic_DNA"/>
</dbReference>
<dbReference type="KEGG" id="nja:NSJP_3124"/>
<dbReference type="AlphaFoldDB" id="A0A1W1I8G8"/>
<feature type="signal peptide" evidence="1">
    <location>
        <begin position="1"/>
        <end position="27"/>
    </location>
</feature>
<gene>
    <name evidence="2" type="ORF">NSJP_3124</name>
</gene>
<reference evidence="2 3" key="1">
    <citation type="submission" date="2017-03" db="EMBL/GenBank/DDBJ databases">
        <authorList>
            <person name="Afonso C.L."/>
            <person name="Miller P.J."/>
            <person name="Scott M.A."/>
            <person name="Spackman E."/>
            <person name="Goraichik I."/>
            <person name="Dimitrov K.M."/>
            <person name="Suarez D.L."/>
            <person name="Swayne D.E."/>
        </authorList>
    </citation>
    <scope>NUCLEOTIDE SEQUENCE [LARGE SCALE GENOMIC DNA]</scope>
    <source>
        <strain evidence="2">Genome sequencing of Nitrospira japonica strain NJ11</strain>
    </source>
</reference>
<evidence type="ECO:0000256" key="1">
    <source>
        <dbReference type="SAM" id="SignalP"/>
    </source>
</evidence>
<evidence type="ECO:0000313" key="3">
    <source>
        <dbReference type="Proteomes" id="UP000192042"/>
    </source>
</evidence>
<keyword evidence="3" id="KW-1185">Reference proteome</keyword>
<dbReference type="RefSeq" id="WP_080887543.1">
    <property type="nucleotide sequence ID" value="NZ_LT828648.1"/>
</dbReference>
<evidence type="ECO:0000313" key="2">
    <source>
        <dbReference type="EMBL" id="SLM49290.1"/>
    </source>
</evidence>
<dbReference type="Proteomes" id="UP000192042">
    <property type="component" value="Chromosome I"/>
</dbReference>
<name>A0A1W1I8G8_9BACT</name>
<protein>
    <submittedName>
        <fullName evidence="2">Uncharacterized protein</fullName>
    </submittedName>
</protein>